<keyword evidence="2" id="KW-0812">Transmembrane</keyword>
<evidence type="ECO:0000256" key="2">
    <source>
        <dbReference type="SAM" id="Phobius"/>
    </source>
</evidence>
<evidence type="ECO:0000313" key="4">
    <source>
        <dbReference type="Proteomes" id="UP000620124"/>
    </source>
</evidence>
<dbReference type="AlphaFoldDB" id="A0A8H6YVH0"/>
<keyword evidence="2" id="KW-1133">Transmembrane helix</keyword>
<dbReference type="OrthoDB" id="2644397at2759"/>
<feature type="region of interest" description="Disordered" evidence="1">
    <location>
        <begin position="1"/>
        <end position="25"/>
    </location>
</feature>
<evidence type="ECO:0000313" key="3">
    <source>
        <dbReference type="EMBL" id="KAF7364610.1"/>
    </source>
</evidence>
<feature type="transmembrane region" description="Helical" evidence="2">
    <location>
        <begin position="57"/>
        <end position="79"/>
    </location>
</feature>
<proteinExistence type="predicted"/>
<feature type="transmembrane region" description="Helical" evidence="2">
    <location>
        <begin position="160"/>
        <end position="183"/>
    </location>
</feature>
<evidence type="ECO:0000256" key="1">
    <source>
        <dbReference type="SAM" id="MobiDB-lite"/>
    </source>
</evidence>
<protein>
    <submittedName>
        <fullName evidence="3">Uncharacterized protein</fullName>
    </submittedName>
</protein>
<gene>
    <name evidence="3" type="ORF">MVEN_00330200</name>
</gene>
<comment type="caution">
    <text evidence="3">The sequence shown here is derived from an EMBL/GenBank/DDBJ whole genome shotgun (WGS) entry which is preliminary data.</text>
</comment>
<keyword evidence="2" id="KW-0472">Membrane</keyword>
<name>A0A8H6YVH0_9AGAR</name>
<dbReference type="Proteomes" id="UP000620124">
    <property type="component" value="Unassembled WGS sequence"/>
</dbReference>
<accession>A0A8H6YVH0</accession>
<dbReference type="EMBL" id="JACAZI010000003">
    <property type="protein sequence ID" value="KAF7364610.1"/>
    <property type="molecule type" value="Genomic_DNA"/>
</dbReference>
<feature type="transmembrane region" description="Helical" evidence="2">
    <location>
        <begin position="99"/>
        <end position="119"/>
    </location>
</feature>
<sequence length="596" mass="66057">MDSSHIRSGQPLVNLDRDSDDSNGGGDRDSLLGSIVGLLEMARVAPRRSSFKSTDTLRLLSFTGHSTLVAIHVALLAVWSWGLEHNLVFSLESQSIASFVMTAIVTTFGTVYSALLVFISQTLAMRRSLQMDQTLTATHDTTAAWAGVASAAFNIWQQRAVLASFTGVLSAFLYLGNILLLHITISSLFSLATFESYREVPVRTQGLPAYNWPHNFTAYSWDHNLRHVIAPMREYASGALYLLPSIIRSHTTLGLHEGTLYDVLDRTDFSAKGNATVNATGFNITCGFIPDAGLSVVFPQWPEIGRWFVQWNGGVDLLRPTQPGIIVMGRALQQSVVLYSTIPVIDSSNNHAPLVSVNPPMDTSVSSVQVIRCSQSLVNQTAIVDAQTRQIIAVDNDIKKNSSAWLAYADPPGTTFPPDPNNTMSGNFFIDQWAEWYWAMPPSNFPRNLPRDWIHNRNHDFVSVADQYLIEKLHLRPANQGHPPSNVTLHELENALSIVSASMFWIRHIPPVQGAFQQSYVKNPPYQFTTVREVQNPPFLLQGQATVTEVFNQVHLEVETKLSFIAVAEAPRNPTMLKSTEPGYFTRFGCTATIRS</sequence>
<reference evidence="3" key="1">
    <citation type="submission" date="2020-05" db="EMBL/GenBank/DDBJ databases">
        <title>Mycena genomes resolve the evolution of fungal bioluminescence.</title>
        <authorList>
            <person name="Tsai I.J."/>
        </authorList>
    </citation>
    <scope>NUCLEOTIDE SEQUENCE</scope>
    <source>
        <strain evidence="3">CCC161011</strain>
    </source>
</reference>
<keyword evidence="4" id="KW-1185">Reference proteome</keyword>
<organism evidence="3 4">
    <name type="scientific">Mycena venus</name>
    <dbReference type="NCBI Taxonomy" id="2733690"/>
    <lineage>
        <taxon>Eukaryota</taxon>
        <taxon>Fungi</taxon>
        <taxon>Dikarya</taxon>
        <taxon>Basidiomycota</taxon>
        <taxon>Agaricomycotina</taxon>
        <taxon>Agaricomycetes</taxon>
        <taxon>Agaricomycetidae</taxon>
        <taxon>Agaricales</taxon>
        <taxon>Marasmiineae</taxon>
        <taxon>Mycenaceae</taxon>
        <taxon>Mycena</taxon>
    </lineage>
</organism>